<evidence type="ECO:0000259" key="2">
    <source>
        <dbReference type="Pfam" id="PF03787"/>
    </source>
</evidence>
<dbReference type="EMBL" id="ATBP01000036">
    <property type="protein sequence ID" value="ETR73842.1"/>
    <property type="molecule type" value="Genomic_DNA"/>
</dbReference>
<dbReference type="AlphaFoldDB" id="A0A1V1PFZ6"/>
<dbReference type="Pfam" id="PF03787">
    <property type="entry name" value="RAMPs"/>
    <property type="match status" value="1"/>
</dbReference>
<gene>
    <name evidence="3" type="ORF">OMM_00654</name>
</gene>
<sequence>MKGAYDKKCEFRASSIKGCLRYWFRVIYSGRLEEESRLFGSTASRSPLIVRASELSIKEGNVDYDKGKSGIAYLGYGIIDRKKKLSQQLCYQPESTFTLEFGFNRSLSHEDKIKILNAFWALLMFGGLGARSRRGFGSMVVDTVDDEIKLLRDLPSFQYRDDQSLEKAVVTFIGQLRIDNDPVNHTAFSKQMRLLIYPEQGHPLKLLEKIGNNFMNFRKESFHDDSHVMFEFIKSDVKPKNSPERASFGLPHQYFFKDSNSKGSVNYFCGNTEARRASPLFLHIQGLTDNLACGVFLFLPTKGLIPDGKKLTMSKEGDKKTKEVDPPDFSGVNKYLNYLVDIGWKEISI</sequence>
<dbReference type="NCBIfam" id="TIGR01894">
    <property type="entry name" value="cas_TM1795_cmr1"/>
    <property type="match status" value="1"/>
</dbReference>
<feature type="domain" description="CRISPR type III-associated protein" evidence="2">
    <location>
        <begin position="5"/>
        <end position="139"/>
    </location>
</feature>
<proteinExistence type="predicted"/>
<dbReference type="InterPro" id="IPR007522">
    <property type="entry name" value="CRISPR-assoc_prot_TM1795"/>
</dbReference>
<keyword evidence="1" id="KW-0051">Antiviral defense</keyword>
<protein>
    <submittedName>
        <fullName evidence="3">CRISPR-associated RAMP Cmr1 family protein</fullName>
    </submittedName>
</protein>
<evidence type="ECO:0000256" key="1">
    <source>
        <dbReference type="ARBA" id="ARBA00023118"/>
    </source>
</evidence>
<organism evidence="3 4">
    <name type="scientific">Candidatus Magnetoglobus multicellularis str. Araruama</name>
    <dbReference type="NCBI Taxonomy" id="890399"/>
    <lineage>
        <taxon>Bacteria</taxon>
        <taxon>Pseudomonadati</taxon>
        <taxon>Thermodesulfobacteriota</taxon>
        <taxon>Desulfobacteria</taxon>
        <taxon>Desulfobacterales</taxon>
        <taxon>Desulfobacteraceae</taxon>
        <taxon>Candidatus Magnetoglobus</taxon>
    </lineage>
</organism>
<evidence type="ECO:0000313" key="4">
    <source>
        <dbReference type="Proteomes" id="UP000189670"/>
    </source>
</evidence>
<accession>A0A1V1PFZ6</accession>
<dbReference type="Proteomes" id="UP000189670">
    <property type="component" value="Unassembled WGS sequence"/>
</dbReference>
<dbReference type="GO" id="GO:0051607">
    <property type="term" value="P:defense response to virus"/>
    <property type="evidence" value="ECO:0007669"/>
    <property type="project" value="UniProtKB-KW"/>
</dbReference>
<reference evidence="4" key="1">
    <citation type="submission" date="2012-11" db="EMBL/GenBank/DDBJ databases">
        <authorList>
            <person name="Lucero-Rivera Y.E."/>
            <person name="Tovar-Ramirez D."/>
        </authorList>
    </citation>
    <scope>NUCLEOTIDE SEQUENCE [LARGE SCALE GENOMIC DNA]</scope>
    <source>
        <strain evidence="4">Araruama</strain>
    </source>
</reference>
<evidence type="ECO:0000313" key="3">
    <source>
        <dbReference type="EMBL" id="ETR73842.1"/>
    </source>
</evidence>
<name>A0A1V1PFZ6_9BACT</name>
<comment type="caution">
    <text evidence="3">The sequence shown here is derived from an EMBL/GenBank/DDBJ whole genome shotgun (WGS) entry which is preliminary data.</text>
</comment>
<dbReference type="InterPro" id="IPR005537">
    <property type="entry name" value="RAMP_III_fam"/>
</dbReference>